<evidence type="ECO:0000256" key="1">
    <source>
        <dbReference type="SAM" id="Phobius"/>
    </source>
</evidence>
<dbReference type="AlphaFoldDB" id="A0A1G7L709"/>
<dbReference type="Proteomes" id="UP000199076">
    <property type="component" value="Unassembled WGS sequence"/>
</dbReference>
<dbReference type="RefSeq" id="WP_092691227.1">
    <property type="nucleotide sequence ID" value="NZ_FNBK01000006.1"/>
</dbReference>
<feature type="transmembrane region" description="Helical" evidence="1">
    <location>
        <begin position="46"/>
        <end position="65"/>
    </location>
</feature>
<evidence type="ECO:0000313" key="3">
    <source>
        <dbReference type="Proteomes" id="UP000199076"/>
    </source>
</evidence>
<reference evidence="3" key="1">
    <citation type="submission" date="2016-10" db="EMBL/GenBank/DDBJ databases">
        <authorList>
            <person name="Varghese N."/>
            <person name="Submissions S."/>
        </authorList>
    </citation>
    <scope>NUCLEOTIDE SEQUENCE [LARGE SCALE GENOMIC DNA]</scope>
    <source>
        <strain evidence="3">IBRC-M 10760</strain>
    </source>
</reference>
<keyword evidence="1" id="KW-1133">Transmembrane helix</keyword>
<feature type="transmembrane region" description="Helical" evidence="1">
    <location>
        <begin position="20"/>
        <end position="39"/>
    </location>
</feature>
<evidence type="ECO:0000313" key="2">
    <source>
        <dbReference type="EMBL" id="SDF45171.1"/>
    </source>
</evidence>
<gene>
    <name evidence="2" type="ORF">SAMN05216218_106185</name>
</gene>
<keyword evidence="1" id="KW-0472">Membrane</keyword>
<protein>
    <submittedName>
        <fullName evidence="2">Uncharacterized protein</fullName>
    </submittedName>
</protein>
<sequence length="67" mass="7012">MGSDGLVDLDQDCWTALAKYNLLLATLFGVAAVAARATLPSQNLLVVQNATLAVVFGGIQTYAWLSA</sequence>
<name>A0A1G7L709_9EURY</name>
<keyword evidence="1" id="KW-0812">Transmembrane</keyword>
<keyword evidence="3" id="KW-1185">Reference proteome</keyword>
<dbReference type="OrthoDB" id="312756at2157"/>
<accession>A0A1G7L709</accession>
<organism evidence="2 3">
    <name type="scientific">Halorientalis regularis</name>
    <dbReference type="NCBI Taxonomy" id="660518"/>
    <lineage>
        <taxon>Archaea</taxon>
        <taxon>Methanobacteriati</taxon>
        <taxon>Methanobacteriota</taxon>
        <taxon>Stenosarchaea group</taxon>
        <taxon>Halobacteria</taxon>
        <taxon>Halobacteriales</taxon>
        <taxon>Haloarculaceae</taxon>
        <taxon>Halorientalis</taxon>
    </lineage>
</organism>
<dbReference type="EMBL" id="FNBK01000006">
    <property type="protein sequence ID" value="SDF45171.1"/>
    <property type="molecule type" value="Genomic_DNA"/>
</dbReference>
<proteinExistence type="predicted"/>